<dbReference type="SUPFAM" id="SSF52113">
    <property type="entry name" value="BRCT domain"/>
    <property type="match status" value="2"/>
</dbReference>
<comment type="caution">
    <text evidence="15">The sequence shown here is derived from an EMBL/GenBank/DDBJ whole genome shotgun (WGS) entry which is preliminary data.</text>
</comment>
<evidence type="ECO:0000313" key="16">
    <source>
        <dbReference type="Proteomes" id="UP000436088"/>
    </source>
</evidence>
<feature type="region of interest" description="Disordered" evidence="12">
    <location>
        <begin position="264"/>
        <end position="283"/>
    </location>
</feature>
<dbReference type="GO" id="GO:0045944">
    <property type="term" value="P:positive regulation of transcription by RNA polymerase II"/>
    <property type="evidence" value="ECO:0007669"/>
    <property type="project" value="TreeGrafter"/>
</dbReference>
<evidence type="ECO:0000256" key="8">
    <source>
        <dbReference type="ARBA" id="ARBA00022771"/>
    </source>
</evidence>
<keyword evidence="5" id="KW-0479">Metal-binding</keyword>
<dbReference type="AlphaFoldDB" id="A0A6A3CMJ1"/>
<dbReference type="Pfam" id="PF02115">
    <property type="entry name" value="Rho_GDI"/>
    <property type="match status" value="1"/>
</dbReference>
<evidence type="ECO:0000256" key="1">
    <source>
        <dbReference type="ARBA" id="ARBA00004123"/>
    </source>
</evidence>
<feature type="compositionally biased region" description="Basic and acidic residues" evidence="12">
    <location>
        <begin position="15"/>
        <end position="28"/>
    </location>
</feature>
<dbReference type="PANTHER" id="PTHR13763">
    <property type="entry name" value="BREAST CANCER TYPE 1 SUSCEPTIBILITY PROTEIN BRCA1"/>
    <property type="match status" value="1"/>
</dbReference>
<dbReference type="InterPro" id="IPR013083">
    <property type="entry name" value="Znf_RING/FYVE/PHD"/>
</dbReference>
<evidence type="ECO:0000256" key="10">
    <source>
        <dbReference type="ARBA" id="ARBA00023204"/>
    </source>
</evidence>
<organism evidence="15 16">
    <name type="scientific">Hibiscus syriacus</name>
    <name type="common">Rose of Sharon</name>
    <dbReference type="NCBI Taxonomy" id="106335"/>
    <lineage>
        <taxon>Eukaryota</taxon>
        <taxon>Viridiplantae</taxon>
        <taxon>Streptophyta</taxon>
        <taxon>Embryophyta</taxon>
        <taxon>Tracheophyta</taxon>
        <taxon>Spermatophyta</taxon>
        <taxon>Magnoliopsida</taxon>
        <taxon>eudicotyledons</taxon>
        <taxon>Gunneridae</taxon>
        <taxon>Pentapetalae</taxon>
        <taxon>rosids</taxon>
        <taxon>malvids</taxon>
        <taxon>Malvales</taxon>
        <taxon>Malvaceae</taxon>
        <taxon>Malvoideae</taxon>
        <taxon>Hibiscus</taxon>
    </lineage>
</organism>
<dbReference type="InterPro" id="IPR014756">
    <property type="entry name" value="Ig_E-set"/>
</dbReference>
<dbReference type="InterPro" id="IPR036420">
    <property type="entry name" value="BRCT_dom_sf"/>
</dbReference>
<dbReference type="InterPro" id="IPR001965">
    <property type="entry name" value="Znf_PHD"/>
</dbReference>
<protein>
    <submittedName>
        <fullName evidence="15">BRCA1-associated RING domain protein 1</fullName>
    </submittedName>
</protein>
<dbReference type="GO" id="GO:0005094">
    <property type="term" value="F:Rho GDP-dissociation inhibitor activity"/>
    <property type="evidence" value="ECO:0007669"/>
    <property type="project" value="InterPro"/>
</dbReference>
<dbReference type="GO" id="GO:0008270">
    <property type="term" value="F:zinc ion binding"/>
    <property type="evidence" value="ECO:0007669"/>
    <property type="project" value="UniProtKB-KW"/>
</dbReference>
<dbReference type="InterPro" id="IPR001357">
    <property type="entry name" value="BRCT_dom"/>
</dbReference>
<keyword evidence="4" id="KW-0963">Cytoplasm</keyword>
<keyword evidence="16" id="KW-1185">Reference proteome</keyword>
<dbReference type="PROSITE" id="PS51805">
    <property type="entry name" value="EPHD"/>
    <property type="match status" value="1"/>
</dbReference>
<evidence type="ECO:0000256" key="2">
    <source>
        <dbReference type="ARBA" id="ARBA00004496"/>
    </source>
</evidence>
<dbReference type="Proteomes" id="UP000436088">
    <property type="component" value="Unassembled WGS sequence"/>
</dbReference>
<dbReference type="Gene3D" id="3.40.50.10190">
    <property type="entry name" value="BRCT domain"/>
    <property type="match status" value="2"/>
</dbReference>
<feature type="domain" description="PHD-type" evidence="14">
    <location>
        <begin position="519"/>
        <end position="639"/>
    </location>
</feature>
<dbReference type="GO" id="GO:0004842">
    <property type="term" value="F:ubiquitin-protein transferase activity"/>
    <property type="evidence" value="ECO:0007669"/>
    <property type="project" value="TreeGrafter"/>
</dbReference>
<evidence type="ECO:0000256" key="4">
    <source>
        <dbReference type="ARBA" id="ARBA00022490"/>
    </source>
</evidence>
<evidence type="ECO:0000256" key="5">
    <source>
        <dbReference type="ARBA" id="ARBA00022723"/>
    </source>
</evidence>
<dbReference type="SUPFAM" id="SSF81296">
    <property type="entry name" value="E set domains"/>
    <property type="match status" value="1"/>
</dbReference>
<comment type="subcellular location">
    <subcellularLocation>
        <location evidence="2">Cytoplasm</location>
    </subcellularLocation>
    <subcellularLocation>
        <location evidence="1">Nucleus</location>
    </subcellularLocation>
</comment>
<dbReference type="InterPro" id="IPR031099">
    <property type="entry name" value="BRCA1-associated"/>
</dbReference>
<dbReference type="Gene3D" id="3.30.40.10">
    <property type="entry name" value="Zinc/RING finger domain, C3HC4 (zinc finger)"/>
    <property type="match status" value="1"/>
</dbReference>
<comment type="similarity">
    <text evidence="3">Belongs to the Rho GDI family.</text>
</comment>
<keyword evidence="10" id="KW-0234">DNA repair</keyword>
<evidence type="ECO:0000259" key="13">
    <source>
        <dbReference type="PROSITE" id="PS50172"/>
    </source>
</evidence>
<evidence type="ECO:0000256" key="3">
    <source>
        <dbReference type="ARBA" id="ARBA00009758"/>
    </source>
</evidence>
<keyword evidence="8" id="KW-0863">Zinc-finger</keyword>
<evidence type="ECO:0000256" key="6">
    <source>
        <dbReference type="ARBA" id="ARBA00022737"/>
    </source>
</evidence>
<keyword evidence="7" id="KW-0227">DNA damage</keyword>
<gene>
    <name evidence="15" type="ORF">F3Y22_tig00002919pilonHSYRG00268</name>
</gene>
<name>A0A6A3CMJ1_HIBSY</name>
<dbReference type="InterPro" id="IPR000406">
    <property type="entry name" value="Rho_GDI"/>
</dbReference>
<sequence length="917" mass="101260">MESGKRAEAGFSRGFSEERKEREQREVCQKPFSLEACDDPEDEDDEEDGVGASSGFVPSSLVSLKEQIEKDKDDESLRRWKEKLLGCVEGDLNGQMEPQVKFHSIGMISNDLGEVNYPLPIDGDQDGHVLFTLKEGSLYQLKLTFSVLHNIVSGLTYSNAVWKAGVQVDRNGGMLSTFAPQREPYVHIFDEETTPSGVAMPSGRPTRSLCLSGELQEIACAMHVPTRWASEAIREHPRPSDRGHPNELCEGIRWQPSELCEGIRGKPSEGRSPGAHGDLQGRPEGMATYKVARRAWRPMCWDVHNIISNVLPPGCLQGELTLQIPSTCIARTEFGSECPICKTQSADRDLRPVTFMENIVGIFRSLDAAFTANLYPSPEDYVGKNDKFYKCITQRCIGDKGYETPKKDGTAFDSSRNVGLHINQVDQTSFGPSSCGDMKASDTDSEHSLGNNSAKGVGKRNFDDMTSQKQYNSVLGIDGQFCDSKSQKRLNCEQLGSQIEPALAGTNLPVTSDNMCGNRAICGFCQSSQISEATGMMLHYLNRKPVTGDASFSSNVIHVHSLCIEWAPQVYYVGETVKNLKAELARGAKLKCSKCGEKGAALGCYVKSCRRSYHFPCAKEIPKCRWDQDDFLVLCPAHSSVKFPSEKSGNAHSSSKLLNEKSGNCLPANDGMPTESGQLKSNTFWGQPDNKKNWVFCGSALLPEEKFLLIKFANMIGVTVSKFWKPDVTHVIASTDGNGAYTRTLKVLMAISNGKWVLNINWVKEFLKAMHPLSEEPYEVTLDNHGCRDGPKTGRLRVLNDAPKLFDGFNFYFAGDFMSGYKEDLQNLVVNAGGSVLMRVEELIEHNNCGDQTTQAKMVVVYNLDVPQGSELGEEVSIIWQRVSEAQDLATKISGQVVGHTWLLESIAACKLQPFVK</sequence>
<dbReference type="Pfam" id="PF00533">
    <property type="entry name" value="BRCT"/>
    <property type="match status" value="1"/>
</dbReference>
<feature type="region of interest" description="Disordered" evidence="12">
    <location>
        <begin position="1"/>
        <end position="56"/>
    </location>
</feature>
<dbReference type="PROSITE" id="PS50172">
    <property type="entry name" value="BRCT"/>
    <property type="match status" value="2"/>
</dbReference>
<dbReference type="GO" id="GO:0000724">
    <property type="term" value="P:double-strand break repair via homologous recombination"/>
    <property type="evidence" value="ECO:0007669"/>
    <property type="project" value="TreeGrafter"/>
</dbReference>
<dbReference type="CDD" id="cd17734">
    <property type="entry name" value="BRCT_Bard1_rpt1"/>
    <property type="match status" value="1"/>
</dbReference>
<keyword evidence="9" id="KW-0862">Zinc</keyword>
<keyword evidence="6" id="KW-0677">Repeat</keyword>
<dbReference type="SMART" id="SM00292">
    <property type="entry name" value="BRCT"/>
    <property type="match status" value="2"/>
</dbReference>
<dbReference type="Pfam" id="PF13771">
    <property type="entry name" value="zf-HC5HC2H"/>
    <property type="match status" value="1"/>
</dbReference>
<feature type="domain" description="BRCT" evidence="13">
    <location>
        <begin position="691"/>
        <end position="780"/>
    </location>
</feature>
<dbReference type="FunFam" id="3.30.40.10:FF:000310">
    <property type="entry name" value="Breast cancer associated RING 1"/>
    <property type="match status" value="1"/>
</dbReference>
<dbReference type="GO" id="GO:0005634">
    <property type="term" value="C:nucleus"/>
    <property type="evidence" value="ECO:0007669"/>
    <property type="project" value="UniProtKB-SubCell"/>
</dbReference>
<dbReference type="GO" id="GO:0007266">
    <property type="term" value="P:Rho protein signal transduction"/>
    <property type="evidence" value="ECO:0007669"/>
    <property type="project" value="InterPro"/>
</dbReference>
<evidence type="ECO:0000256" key="11">
    <source>
        <dbReference type="ARBA" id="ARBA00023242"/>
    </source>
</evidence>
<dbReference type="PANTHER" id="PTHR13763:SF9">
    <property type="entry name" value="BRCA1-ASSOCIATED RING DOMAIN PROTEIN 1"/>
    <property type="match status" value="1"/>
</dbReference>
<evidence type="ECO:0000256" key="9">
    <source>
        <dbReference type="ARBA" id="ARBA00022833"/>
    </source>
</evidence>
<proteinExistence type="inferred from homology"/>
<dbReference type="GO" id="GO:0005737">
    <property type="term" value="C:cytoplasm"/>
    <property type="evidence" value="ECO:0007669"/>
    <property type="project" value="UniProtKB-SubCell"/>
</dbReference>
<evidence type="ECO:0000256" key="7">
    <source>
        <dbReference type="ARBA" id="ARBA00022763"/>
    </source>
</evidence>
<dbReference type="InterPro" id="IPR024792">
    <property type="entry name" value="RhoGDI_dom_sf"/>
</dbReference>
<evidence type="ECO:0000256" key="12">
    <source>
        <dbReference type="SAM" id="MobiDB-lite"/>
    </source>
</evidence>
<keyword evidence="11" id="KW-0539">Nucleus</keyword>
<dbReference type="Gene3D" id="2.70.50.30">
    <property type="entry name" value="Coagulation Factor XIII, subunit A, domain 1"/>
    <property type="match status" value="1"/>
</dbReference>
<dbReference type="InterPro" id="IPR034732">
    <property type="entry name" value="EPHD"/>
</dbReference>
<accession>A0A6A3CMJ1</accession>
<feature type="compositionally biased region" description="Acidic residues" evidence="12">
    <location>
        <begin position="36"/>
        <end position="49"/>
    </location>
</feature>
<dbReference type="FunFam" id="3.40.50.10190:FF:000006">
    <property type="entry name" value="Breast cancer type 1 susceptibility protein homolog"/>
    <property type="match status" value="1"/>
</dbReference>
<dbReference type="EMBL" id="VEPZ02000206">
    <property type="protein sequence ID" value="KAE8730620.1"/>
    <property type="molecule type" value="Genomic_DNA"/>
</dbReference>
<evidence type="ECO:0000313" key="15">
    <source>
        <dbReference type="EMBL" id="KAE8730620.1"/>
    </source>
</evidence>
<dbReference type="SMART" id="SM00249">
    <property type="entry name" value="PHD"/>
    <property type="match status" value="1"/>
</dbReference>
<feature type="region of interest" description="Disordered" evidence="12">
    <location>
        <begin position="431"/>
        <end position="462"/>
    </location>
</feature>
<evidence type="ECO:0000259" key="14">
    <source>
        <dbReference type="PROSITE" id="PS51805"/>
    </source>
</evidence>
<reference evidence="15" key="1">
    <citation type="submission" date="2019-09" db="EMBL/GenBank/DDBJ databases">
        <title>Draft genome information of white flower Hibiscus syriacus.</title>
        <authorList>
            <person name="Kim Y.-M."/>
        </authorList>
    </citation>
    <scope>NUCLEOTIDE SEQUENCE [LARGE SCALE GENOMIC DNA]</scope>
    <source>
        <strain evidence="15">YM2019G1</strain>
    </source>
</reference>
<feature type="domain" description="BRCT" evidence="13">
    <location>
        <begin position="801"/>
        <end position="917"/>
    </location>
</feature>